<evidence type="ECO:0000313" key="5">
    <source>
        <dbReference type="Proteomes" id="UP001148125"/>
    </source>
</evidence>
<dbReference type="PANTHER" id="PTHR43156">
    <property type="entry name" value="STAGE II SPORULATION PROTEIN E-RELATED"/>
    <property type="match status" value="1"/>
</dbReference>
<feature type="domain" description="PPM-type phosphatase" evidence="3">
    <location>
        <begin position="182"/>
        <end position="396"/>
    </location>
</feature>
<protein>
    <submittedName>
        <fullName evidence="4">SpoIIE family protein phosphatase</fullName>
    </submittedName>
</protein>
<evidence type="ECO:0000256" key="1">
    <source>
        <dbReference type="ARBA" id="ARBA00022801"/>
    </source>
</evidence>
<evidence type="ECO:0000259" key="2">
    <source>
        <dbReference type="SMART" id="SM00065"/>
    </source>
</evidence>
<dbReference type="InterPro" id="IPR036457">
    <property type="entry name" value="PPM-type-like_dom_sf"/>
</dbReference>
<keyword evidence="5" id="KW-1185">Reference proteome</keyword>
<reference evidence="4" key="1">
    <citation type="submission" date="2024-05" db="EMBL/GenBank/DDBJ databases">
        <title>Alkalihalobacillus sp. strain MEB203 novel alkaliphilic bacterium from Lonar Lake, India.</title>
        <authorList>
            <person name="Joshi A."/>
            <person name="Thite S."/>
            <person name="Mengade P."/>
        </authorList>
    </citation>
    <scope>NUCLEOTIDE SEQUENCE</scope>
    <source>
        <strain evidence="4">MEB 203</strain>
    </source>
</reference>
<organism evidence="4 5">
    <name type="scientific">Alkalihalobacterium chitinilyticum</name>
    <dbReference type="NCBI Taxonomy" id="2980103"/>
    <lineage>
        <taxon>Bacteria</taxon>
        <taxon>Bacillati</taxon>
        <taxon>Bacillota</taxon>
        <taxon>Bacilli</taxon>
        <taxon>Bacillales</taxon>
        <taxon>Bacillaceae</taxon>
        <taxon>Alkalihalobacterium</taxon>
    </lineage>
</organism>
<dbReference type="Pfam" id="PF13185">
    <property type="entry name" value="GAF_2"/>
    <property type="match status" value="1"/>
</dbReference>
<dbReference type="SMART" id="SM00331">
    <property type="entry name" value="PP2C_SIG"/>
    <property type="match status" value="1"/>
</dbReference>
<dbReference type="InterPro" id="IPR001932">
    <property type="entry name" value="PPM-type_phosphatase-like_dom"/>
</dbReference>
<dbReference type="SUPFAM" id="SSF55781">
    <property type="entry name" value="GAF domain-like"/>
    <property type="match status" value="1"/>
</dbReference>
<dbReference type="SUPFAM" id="SSF81606">
    <property type="entry name" value="PP2C-like"/>
    <property type="match status" value="1"/>
</dbReference>
<dbReference type="InterPro" id="IPR052016">
    <property type="entry name" value="Bact_Sigma-Reg"/>
</dbReference>
<dbReference type="Proteomes" id="UP001148125">
    <property type="component" value="Unassembled WGS sequence"/>
</dbReference>
<gene>
    <name evidence="4" type="ORF">N7Z68_19865</name>
</gene>
<evidence type="ECO:0000259" key="3">
    <source>
        <dbReference type="SMART" id="SM00331"/>
    </source>
</evidence>
<dbReference type="RefSeq" id="WP_275120209.1">
    <property type="nucleotide sequence ID" value="NZ_JAOTPO010000018.1"/>
</dbReference>
<dbReference type="InterPro" id="IPR003018">
    <property type="entry name" value="GAF"/>
</dbReference>
<dbReference type="Gene3D" id="3.30.450.40">
    <property type="match status" value="1"/>
</dbReference>
<dbReference type="PANTHER" id="PTHR43156:SF14">
    <property type="entry name" value="PHOSPHOSERINE PHOSPHATASE RSBP"/>
    <property type="match status" value="1"/>
</dbReference>
<keyword evidence="1" id="KW-0378">Hydrolase</keyword>
<proteinExistence type="predicted"/>
<accession>A0ABT5VJX3</accession>
<dbReference type="SMART" id="SM00065">
    <property type="entry name" value="GAF"/>
    <property type="match status" value="1"/>
</dbReference>
<feature type="domain" description="GAF" evidence="2">
    <location>
        <begin position="7"/>
        <end position="155"/>
    </location>
</feature>
<dbReference type="Pfam" id="PF07228">
    <property type="entry name" value="SpoIIE"/>
    <property type="match status" value="1"/>
</dbReference>
<name>A0ABT5VJX3_9BACI</name>
<evidence type="ECO:0000313" key="4">
    <source>
        <dbReference type="EMBL" id="MDE5415607.1"/>
    </source>
</evidence>
<dbReference type="InterPro" id="IPR029016">
    <property type="entry name" value="GAF-like_dom_sf"/>
</dbReference>
<sequence>MASELANFEKTGQNVFQLMSETIPAKTFFIASTKNERFIILKVFNKEGGCTVPSTFNAPLNESYCNMVVTHHKPLLIEDSSQSELVKHMPVTSLFTIGSYLGVPIILENGETFGTLCAMDPEPNVLNESHISKLETFASLIASTLQLEEYFQQLKKYEIQTKRELQLSRKIQSSTLMKRLEDEKLSIDSIYVPSHYLSGDLCAWYEIEDGVYGSIVLDVMGHGVSSALIGMGIIPTLKKIMMDQVKPYQVLSELNRMLIDLFDGDEELFTFVTGIYTLIDTNKQRIEYMNAGHPPGLLVDRNGIQALDRGSMPLGIFKDLPNHCGVIELRGSWDLLLYTDGLTDEFRVDGEKGIDTIMNYYTRSKENNESFLQLMRQFISGEEEYSDDICVVMISPKQEVGARI</sequence>
<dbReference type="EMBL" id="JAOTPO010000018">
    <property type="protein sequence ID" value="MDE5415607.1"/>
    <property type="molecule type" value="Genomic_DNA"/>
</dbReference>
<dbReference type="Gene3D" id="3.60.40.10">
    <property type="entry name" value="PPM-type phosphatase domain"/>
    <property type="match status" value="1"/>
</dbReference>
<comment type="caution">
    <text evidence="4">The sequence shown here is derived from an EMBL/GenBank/DDBJ whole genome shotgun (WGS) entry which is preliminary data.</text>
</comment>